<protein>
    <submittedName>
        <fullName evidence="2">Glyoxalase superfamily enzyme, possibly 3-demethylubiquinone-9 3-methyltransferase</fullName>
    </submittedName>
</protein>
<keyword evidence="2" id="KW-0489">Methyltransferase</keyword>
<dbReference type="GO" id="GO:0032259">
    <property type="term" value="P:methylation"/>
    <property type="evidence" value="ECO:0007669"/>
    <property type="project" value="UniProtKB-KW"/>
</dbReference>
<dbReference type="AlphaFoldDB" id="A0A1T5DKF9"/>
<dbReference type="CDD" id="cd06588">
    <property type="entry name" value="PhnB_like"/>
    <property type="match status" value="2"/>
</dbReference>
<keyword evidence="3" id="KW-1185">Reference proteome</keyword>
<evidence type="ECO:0000313" key="3">
    <source>
        <dbReference type="Proteomes" id="UP000243406"/>
    </source>
</evidence>
<dbReference type="EMBL" id="FUYN01000010">
    <property type="protein sequence ID" value="SKB72000.1"/>
    <property type="molecule type" value="Genomic_DNA"/>
</dbReference>
<dbReference type="RefSeq" id="WP_079590702.1">
    <property type="nucleotide sequence ID" value="NZ_FUYN01000010.1"/>
</dbReference>
<dbReference type="Gene3D" id="3.30.720.110">
    <property type="match status" value="1"/>
</dbReference>
<dbReference type="Proteomes" id="UP000243406">
    <property type="component" value="Unassembled WGS sequence"/>
</dbReference>
<accession>A0A1T5DKF9</accession>
<sequence length="290" mass="33577">MDKLLIHLWYDKEAREAAELYTSIFPDSKINKSIILRDTPSGDAELIDFYLCGKEFQAISGGPYFRFNPSISMMVKTPNIEQVNSIWEALIQGGKELMPLDKYFFSERYGWLQDKYGLSWQIFHNPDTDKAELSPNLLFSSSVNGKAEEAISFYTNSFPNSETIYINRYNENEASAPEAKINYAEFALDSMKLTAMDNANSVDYSFNEAISFMVRCKNQEEIDYYWNLLSNDREAEQCGWLKDKYGLSWQIVPDFLDDAMFDASQELVDKITKVFLPMKKLDYDKLKNTL</sequence>
<keyword evidence="2" id="KW-0830">Ubiquinone</keyword>
<dbReference type="InterPro" id="IPR029068">
    <property type="entry name" value="Glyas_Bleomycin-R_OHBP_Dase"/>
</dbReference>
<dbReference type="SUPFAM" id="SSF54593">
    <property type="entry name" value="Glyoxalase/Bleomycin resistance protein/Dihydroxybiphenyl dioxygenase"/>
    <property type="match status" value="2"/>
</dbReference>
<gene>
    <name evidence="2" type="ORF">SAMN02745120_0029</name>
</gene>
<dbReference type="InterPro" id="IPR028973">
    <property type="entry name" value="PhnB-like"/>
</dbReference>
<feature type="domain" description="PhnB-like" evidence="1">
    <location>
        <begin position="133"/>
        <end position="252"/>
    </location>
</feature>
<evidence type="ECO:0000259" key="1">
    <source>
        <dbReference type="Pfam" id="PF06983"/>
    </source>
</evidence>
<feature type="domain" description="PhnB-like" evidence="1">
    <location>
        <begin position="3"/>
        <end position="122"/>
    </location>
</feature>
<proteinExistence type="predicted"/>
<name>A0A1T5DKF9_9FIRM</name>
<dbReference type="Gene3D" id="3.30.720.100">
    <property type="match status" value="1"/>
</dbReference>
<organism evidence="2 3">
    <name type="scientific">Acetoanaerobium noterae</name>
    <dbReference type="NCBI Taxonomy" id="745369"/>
    <lineage>
        <taxon>Bacteria</taxon>
        <taxon>Bacillati</taxon>
        <taxon>Bacillota</taxon>
        <taxon>Clostridia</taxon>
        <taxon>Peptostreptococcales</taxon>
        <taxon>Filifactoraceae</taxon>
        <taxon>Acetoanaerobium</taxon>
    </lineage>
</organism>
<dbReference type="PANTHER" id="PTHR33990">
    <property type="entry name" value="PROTEIN YJDN-RELATED"/>
    <property type="match status" value="1"/>
</dbReference>
<evidence type="ECO:0000313" key="2">
    <source>
        <dbReference type="EMBL" id="SKB72000.1"/>
    </source>
</evidence>
<dbReference type="OrthoDB" id="9806473at2"/>
<dbReference type="GO" id="GO:0008168">
    <property type="term" value="F:methyltransferase activity"/>
    <property type="evidence" value="ECO:0007669"/>
    <property type="project" value="UniProtKB-KW"/>
</dbReference>
<reference evidence="3" key="1">
    <citation type="submission" date="2017-02" db="EMBL/GenBank/DDBJ databases">
        <authorList>
            <person name="Varghese N."/>
            <person name="Submissions S."/>
        </authorList>
    </citation>
    <scope>NUCLEOTIDE SEQUENCE [LARGE SCALE GENOMIC DNA]</scope>
    <source>
        <strain evidence="3">ATCC 35199</strain>
    </source>
</reference>
<dbReference type="Gene3D" id="3.10.180.10">
    <property type="entry name" value="2,3-Dihydroxybiphenyl 1,2-Dioxygenase, domain 1"/>
    <property type="match status" value="1"/>
</dbReference>
<keyword evidence="2" id="KW-0808">Transferase</keyword>
<dbReference type="Pfam" id="PF06983">
    <property type="entry name" value="3-dmu-9_3-mt"/>
    <property type="match status" value="2"/>
</dbReference>